<evidence type="ECO:0000313" key="1">
    <source>
        <dbReference type="EMBL" id="PNW12342.1"/>
    </source>
</evidence>
<name>A0A3G6RE97_CHRLC</name>
<protein>
    <submittedName>
        <fullName evidence="1">Uncharacterized protein</fullName>
    </submittedName>
</protein>
<organism evidence="1 2">
    <name type="scientific">Chryseobacterium lactis</name>
    <dbReference type="NCBI Taxonomy" id="1241981"/>
    <lineage>
        <taxon>Bacteria</taxon>
        <taxon>Pseudomonadati</taxon>
        <taxon>Bacteroidota</taxon>
        <taxon>Flavobacteriia</taxon>
        <taxon>Flavobacteriales</taxon>
        <taxon>Weeksellaceae</taxon>
        <taxon>Chryseobacterium group</taxon>
        <taxon>Chryseobacterium</taxon>
    </lineage>
</organism>
<comment type="caution">
    <text evidence="1">The sequence shown here is derived from an EMBL/GenBank/DDBJ whole genome shotgun (WGS) entry which is preliminary data.</text>
</comment>
<dbReference type="EMBL" id="PPEH01000007">
    <property type="protein sequence ID" value="PNW12342.1"/>
    <property type="molecule type" value="Genomic_DNA"/>
</dbReference>
<sequence>MKTGTLIIVFCFLNIGFNAQNKAVNQMKSTKNSKIVDTLGYLKAFEANKKEYVGKSFSFLLSKMDKMQPQTIWSVPSSGDSTVVTRSLFRFSDINYPVMNETKMMITWESQLPYKTVSFNNQRNKFYFSDSERRFYGTRIVKNILVYR</sequence>
<proteinExistence type="predicted"/>
<dbReference type="AlphaFoldDB" id="A0A3G6RE97"/>
<evidence type="ECO:0000313" key="2">
    <source>
        <dbReference type="Proteomes" id="UP000236262"/>
    </source>
</evidence>
<accession>A0A3G6RE97</accession>
<reference evidence="1 2" key="1">
    <citation type="submission" date="2018-01" db="EMBL/GenBank/DDBJ databases">
        <title>Draft genome sequences of Chryseobacterium lactis NCTC11390, Chryseobacterium oncorhynchi 701B-08, and Chryseobacterium viscerum 687B-08.</title>
        <authorList>
            <person name="Jeong J.-J."/>
            <person name="Lee Y.J."/>
            <person name="Park B."/>
            <person name="Choi I.-G."/>
            <person name="Kim K.D."/>
        </authorList>
    </citation>
    <scope>NUCLEOTIDE SEQUENCE [LARGE SCALE GENOMIC DNA]</scope>
    <source>
        <strain evidence="1 2">NCTC11390</strain>
    </source>
</reference>
<dbReference type="Proteomes" id="UP000236262">
    <property type="component" value="Unassembled WGS sequence"/>
</dbReference>
<gene>
    <name evidence="1" type="ORF">C1637_17385</name>
</gene>